<dbReference type="Proteomes" id="UP000001593">
    <property type="component" value="Unassembled WGS sequence"/>
</dbReference>
<comment type="cofactor">
    <cofactor evidence="1">
        <name>Mg(2+)</name>
        <dbReference type="ChEBI" id="CHEBI:18420"/>
    </cofactor>
</comment>
<keyword evidence="2" id="KW-0479">Metal-binding</keyword>
<dbReference type="InterPro" id="IPR005000">
    <property type="entry name" value="Aldolase/citrate-lyase_domain"/>
</dbReference>
<name>A7SS34_NEMVE</name>
<reference evidence="5 6" key="1">
    <citation type="journal article" date="2007" name="Science">
        <title>Sea anemone genome reveals ancestral eumetazoan gene repertoire and genomic organization.</title>
        <authorList>
            <person name="Putnam N.H."/>
            <person name="Srivastava M."/>
            <person name="Hellsten U."/>
            <person name="Dirks B."/>
            <person name="Chapman J."/>
            <person name="Salamov A."/>
            <person name="Terry A."/>
            <person name="Shapiro H."/>
            <person name="Lindquist E."/>
            <person name="Kapitonov V.V."/>
            <person name="Jurka J."/>
            <person name="Genikhovich G."/>
            <person name="Grigoriev I.V."/>
            <person name="Lucas S.M."/>
            <person name="Steele R.E."/>
            <person name="Finnerty J.R."/>
            <person name="Technau U."/>
            <person name="Martindale M.Q."/>
            <person name="Rokhsar D.S."/>
        </authorList>
    </citation>
    <scope>NUCLEOTIDE SEQUENCE [LARGE SCALE GENOMIC DNA]</scope>
    <source>
        <strain evidence="6">CH2 X CH6</strain>
    </source>
</reference>
<dbReference type="InterPro" id="IPR040442">
    <property type="entry name" value="Pyrv_kinase-like_dom_sf"/>
</dbReference>
<evidence type="ECO:0000259" key="4">
    <source>
        <dbReference type="Pfam" id="PF03328"/>
    </source>
</evidence>
<dbReference type="GO" id="GO:0003824">
    <property type="term" value="F:catalytic activity"/>
    <property type="evidence" value="ECO:0007669"/>
    <property type="project" value="InterPro"/>
</dbReference>
<dbReference type="PANTHER" id="PTHR32308:SF1">
    <property type="entry name" value="HPCH_HPAI ALDOLASE_CITRATE LYASE DOMAIN-CONTAINING PROTEIN"/>
    <property type="match status" value="1"/>
</dbReference>
<dbReference type="eggNOG" id="ENOG502QWRT">
    <property type="taxonomic scope" value="Eukaryota"/>
</dbReference>
<gene>
    <name evidence="5" type="ORF">NEMVEDRAFT_v1g216596</name>
</gene>
<evidence type="ECO:0000313" key="5">
    <source>
        <dbReference type="EMBL" id="EDO33495.1"/>
    </source>
</evidence>
<feature type="domain" description="HpcH/HpaI aldolase/citrate lyase" evidence="4">
    <location>
        <begin position="307"/>
        <end position="517"/>
    </location>
</feature>
<sequence>MASRYSDQSCSLFYLLSRQILLYSRFWRKLNKNVILKTGSGLHPRLDAEYIHAYTRPPSTPTPTHAENTHAEYTHAEYAHCCTRRVQTRREHPRLHAEYTHAYTPSTPTTYTRRVHTRPVHPRLLHTRRVHPKPSTHFVFSGDFCFTAPPLSRIGSSKECTFYYTKTPPNPLYAVLGQELRLHWEYYCSDPRCPELYAVVFGVPGRYFVFRDIPSGRINMFPFSGQNETIDNQYKGRVTLLGNNTMVILPFKPTDVVTFISKLLSHDGKIIQESLVTVKVHQQQTKPQMRQSQKPAVNRLYRSWYFTSNPDHCLSSSRPRADVVVLDMEDGTPVHLKTSTRREIAKMLNSDASKHPRLFVRLNPLENQHELLKDLSSLVLPPVAGFVLPKVQDSLSLREFDKLIAAAERRIGLSEGSRKLVPIMETTNAFFQAESIAKGSRRVIGLLTGMADFKAECHCDESSPTYFTFLSHVVMACRAADVLPVAGVCEKLDDHIAAERFYSQMKACGFVGSAVLTPTQVVHANISYSPSTQEAKWASEVLKGSVSKELDSDINAP</sequence>
<protein>
    <recommendedName>
        <fullName evidence="4">HpcH/HpaI aldolase/citrate lyase domain-containing protein</fullName>
    </recommendedName>
</protein>
<dbReference type="GO" id="GO:0000287">
    <property type="term" value="F:magnesium ion binding"/>
    <property type="evidence" value="ECO:0000318"/>
    <property type="project" value="GO_Central"/>
</dbReference>
<dbReference type="SUPFAM" id="SSF51621">
    <property type="entry name" value="Phosphoenolpyruvate/pyruvate domain"/>
    <property type="match status" value="1"/>
</dbReference>
<dbReference type="InParanoid" id="A7SS34"/>
<dbReference type="Gene3D" id="3.20.20.60">
    <property type="entry name" value="Phosphoenolpyruvate-binding domains"/>
    <property type="match status" value="1"/>
</dbReference>
<dbReference type="STRING" id="45351.A7SS34"/>
<evidence type="ECO:0000256" key="1">
    <source>
        <dbReference type="ARBA" id="ARBA00001946"/>
    </source>
</evidence>
<dbReference type="AlphaFoldDB" id="A7SS34"/>
<dbReference type="PANTHER" id="PTHR32308">
    <property type="entry name" value="LYASE BETA SUBUNIT, PUTATIVE (AFU_ORTHOLOGUE AFUA_4G13030)-RELATED"/>
    <property type="match status" value="1"/>
</dbReference>
<keyword evidence="6" id="KW-1185">Reference proteome</keyword>
<dbReference type="Pfam" id="PF03328">
    <property type="entry name" value="HpcH_HpaI"/>
    <property type="match status" value="1"/>
</dbReference>
<accession>A7SS34</accession>
<dbReference type="EMBL" id="DS469771">
    <property type="protein sequence ID" value="EDO33495.1"/>
    <property type="molecule type" value="Genomic_DNA"/>
</dbReference>
<organism evidence="5 6">
    <name type="scientific">Nematostella vectensis</name>
    <name type="common">Starlet sea anemone</name>
    <dbReference type="NCBI Taxonomy" id="45351"/>
    <lineage>
        <taxon>Eukaryota</taxon>
        <taxon>Metazoa</taxon>
        <taxon>Cnidaria</taxon>
        <taxon>Anthozoa</taxon>
        <taxon>Hexacorallia</taxon>
        <taxon>Actiniaria</taxon>
        <taxon>Edwardsiidae</taxon>
        <taxon>Nematostella</taxon>
    </lineage>
</organism>
<dbReference type="InterPro" id="IPR015813">
    <property type="entry name" value="Pyrv/PenolPyrv_kinase-like_dom"/>
</dbReference>
<evidence type="ECO:0000313" key="6">
    <source>
        <dbReference type="Proteomes" id="UP000001593"/>
    </source>
</evidence>
<proteinExistence type="predicted"/>
<evidence type="ECO:0000256" key="3">
    <source>
        <dbReference type="ARBA" id="ARBA00022842"/>
    </source>
</evidence>
<keyword evidence="3" id="KW-0460">Magnesium</keyword>
<dbReference type="HOGENOM" id="CLU_489454_0_0_1"/>
<dbReference type="GO" id="GO:0006107">
    <property type="term" value="P:oxaloacetate metabolic process"/>
    <property type="evidence" value="ECO:0000318"/>
    <property type="project" value="GO_Central"/>
</dbReference>
<evidence type="ECO:0000256" key="2">
    <source>
        <dbReference type="ARBA" id="ARBA00022723"/>
    </source>
</evidence>